<dbReference type="PANTHER" id="PTHR12741:SF48">
    <property type="entry name" value="1,3-BETA-GLUCAN SYNTHASE COMPONENT FKS1-RELATED"/>
    <property type="match status" value="1"/>
</dbReference>
<dbReference type="GO" id="GO:0006075">
    <property type="term" value="P:(1-&gt;3)-beta-D-glucan biosynthetic process"/>
    <property type="evidence" value="ECO:0007669"/>
    <property type="project" value="InterPro"/>
</dbReference>
<name>A4S002_OSTLU</name>
<dbReference type="AlphaFoldDB" id="A4S002"/>
<feature type="transmembrane region" description="Helical" evidence="1">
    <location>
        <begin position="569"/>
        <end position="593"/>
    </location>
</feature>
<protein>
    <recommendedName>
        <fullName evidence="2">Glycosyl transferase 48 domain-containing protein</fullName>
    </recommendedName>
</protein>
<feature type="domain" description="Glycosyl transferase 48" evidence="2">
    <location>
        <begin position="10"/>
        <end position="96"/>
    </location>
</feature>
<dbReference type="GO" id="GO:0005886">
    <property type="term" value="C:plasma membrane"/>
    <property type="evidence" value="ECO:0007669"/>
    <property type="project" value="TreeGrafter"/>
</dbReference>
<dbReference type="KEGG" id="olu:OSTLU_35458"/>
<dbReference type="eggNOG" id="KOG0916">
    <property type="taxonomic scope" value="Eukaryota"/>
</dbReference>
<proteinExistence type="predicted"/>
<feature type="transmembrane region" description="Helical" evidence="1">
    <location>
        <begin position="605"/>
        <end position="624"/>
    </location>
</feature>
<dbReference type="HOGENOM" id="CLU_018170_1_0_1"/>
<dbReference type="GO" id="GO:0003843">
    <property type="term" value="F:1,3-beta-D-glucan synthase activity"/>
    <property type="evidence" value="ECO:0007669"/>
    <property type="project" value="InterPro"/>
</dbReference>
<dbReference type="STRING" id="436017.A4S002"/>
<dbReference type="EMBL" id="CP000587">
    <property type="protein sequence ID" value="ABO97181.1"/>
    <property type="molecule type" value="Genomic_DNA"/>
</dbReference>
<sequence length="661" mass="75601">MNNINPGGEPRNLEARRQLMFFANSLSFATLKMPTKLRNMRAWTAFTPYYAEEVSYVKDELIKPLEDQKTLLSIIQATYPDEYENFKERVGALACDDATVTEKYWEELRIWTSDHTQSLSRCVRGVCSYGAALRFLARAEGYDEDEIETLVCDKFEYLVSCQVYGNMLNAPQGSADRQKAEDINELILNHPELRVCFVQTKSDTNDTFASCLVGCDRENRTLSLACKVELPGNPIIGEGKPENQNHAVIFSRGAYLQTLDMNQDGYFPEALKMRNLLDVFSEDVVLVGFPEVIFSETTGAVAQFAAISEFIFQTFQRFMTWPLMVRFHYGHPDVWDKAFTMTNGGVSKASKMIHVAEDFFGGVNAIVRGGRVLFEEFIEVGKGRDMGFTSVNGFEQKISGSAGTISMSRDVYRLHRSMDFFRMMSMYFSGPGFFISVMQTAWCVYLYILVHAGLAIADLEIYRVYRYFKMTETQTTLSLSKEEGGYYNSIYAIQLGLLTVLPLFLKMVMDRGLRDGIEYTASSLVRGSWAFNIFAMTTKGYNYMVGLLFGKAQYIATERGFVLQNANMVVLYGLYAKSHLYFGMEVLLLLLLFHANTVLPKSLLYSWSVWSFGICIIITPWWFSPQSTNTYWMRNSWNDWRDWLDGTFDKPKIANGSWKEW</sequence>
<dbReference type="OrthoDB" id="1880850at2759"/>
<feature type="domain" description="Glycosyl transferase 48" evidence="2">
    <location>
        <begin position="101"/>
        <end position="659"/>
    </location>
</feature>
<evidence type="ECO:0000259" key="2">
    <source>
        <dbReference type="Pfam" id="PF02364"/>
    </source>
</evidence>
<dbReference type="InterPro" id="IPR003440">
    <property type="entry name" value="Glyco_trans_48_dom"/>
</dbReference>
<keyword evidence="1" id="KW-0812">Transmembrane</keyword>
<keyword evidence="4" id="KW-1185">Reference proteome</keyword>
<organism evidence="3 4">
    <name type="scientific">Ostreococcus lucimarinus (strain CCE9901)</name>
    <dbReference type="NCBI Taxonomy" id="436017"/>
    <lineage>
        <taxon>Eukaryota</taxon>
        <taxon>Viridiplantae</taxon>
        <taxon>Chlorophyta</taxon>
        <taxon>Mamiellophyceae</taxon>
        <taxon>Mamiellales</taxon>
        <taxon>Bathycoccaceae</taxon>
        <taxon>Ostreococcus</taxon>
    </lineage>
</organism>
<gene>
    <name evidence="3" type="ORF">OSTLU_35458</name>
</gene>
<evidence type="ECO:0000313" key="3">
    <source>
        <dbReference type="EMBL" id="ABO97181.1"/>
    </source>
</evidence>
<dbReference type="Pfam" id="PF02364">
    <property type="entry name" value="Glucan_synthase"/>
    <property type="match status" value="2"/>
</dbReference>
<dbReference type="Gramene" id="ABO97181">
    <property type="protein sequence ID" value="ABO97181"/>
    <property type="gene ID" value="OSTLU_35458"/>
</dbReference>
<dbReference type="PANTHER" id="PTHR12741">
    <property type="entry name" value="LYST-INTERACTING PROTEIN LIP5 DOPAMINE RESPONSIVE PROTEIN DRG-1"/>
    <property type="match status" value="1"/>
</dbReference>
<keyword evidence="1" id="KW-0472">Membrane</keyword>
<feature type="non-terminal residue" evidence="3">
    <location>
        <position position="661"/>
    </location>
</feature>
<dbReference type="RefSeq" id="XP_001418888.1">
    <property type="nucleotide sequence ID" value="XM_001418851.1"/>
</dbReference>
<evidence type="ECO:0000313" key="4">
    <source>
        <dbReference type="Proteomes" id="UP000001568"/>
    </source>
</evidence>
<dbReference type="GeneID" id="5002822"/>
<dbReference type="OMA" id="FKMTETQ"/>
<feature type="transmembrane region" description="Helical" evidence="1">
    <location>
        <begin position="529"/>
        <end position="549"/>
    </location>
</feature>
<feature type="transmembrane region" description="Helical" evidence="1">
    <location>
        <begin position="420"/>
        <end position="438"/>
    </location>
</feature>
<feature type="transmembrane region" description="Helical" evidence="1">
    <location>
        <begin position="486"/>
        <end position="509"/>
    </location>
</feature>
<evidence type="ECO:0000256" key="1">
    <source>
        <dbReference type="SAM" id="Phobius"/>
    </source>
</evidence>
<accession>A4S002</accession>
<dbReference type="GO" id="GO:0000148">
    <property type="term" value="C:1,3-beta-D-glucan synthase complex"/>
    <property type="evidence" value="ECO:0007669"/>
    <property type="project" value="InterPro"/>
</dbReference>
<reference evidence="3 4" key="1">
    <citation type="journal article" date="2007" name="Proc. Natl. Acad. Sci. U.S.A.">
        <title>The tiny eukaryote Ostreococcus provides genomic insights into the paradox of plankton speciation.</title>
        <authorList>
            <person name="Palenik B."/>
            <person name="Grimwood J."/>
            <person name="Aerts A."/>
            <person name="Rouze P."/>
            <person name="Salamov A."/>
            <person name="Putnam N."/>
            <person name="Dupont C."/>
            <person name="Jorgensen R."/>
            <person name="Derelle E."/>
            <person name="Rombauts S."/>
            <person name="Zhou K."/>
            <person name="Otillar R."/>
            <person name="Merchant S.S."/>
            <person name="Podell S."/>
            <person name="Gaasterland T."/>
            <person name="Napoli C."/>
            <person name="Gendler K."/>
            <person name="Manuell A."/>
            <person name="Tai V."/>
            <person name="Vallon O."/>
            <person name="Piganeau G."/>
            <person name="Jancek S."/>
            <person name="Heijde M."/>
            <person name="Jabbari K."/>
            <person name="Bowler C."/>
            <person name="Lohr M."/>
            <person name="Robbens S."/>
            <person name="Werner G."/>
            <person name="Dubchak I."/>
            <person name="Pazour G.J."/>
            <person name="Ren Q."/>
            <person name="Paulsen I."/>
            <person name="Delwiche C."/>
            <person name="Schmutz J."/>
            <person name="Rokhsar D."/>
            <person name="Van de Peer Y."/>
            <person name="Moreau H."/>
            <person name="Grigoriev I.V."/>
        </authorList>
    </citation>
    <scope>NUCLEOTIDE SEQUENCE [LARGE SCALE GENOMIC DNA]</scope>
    <source>
        <strain evidence="3 4">CCE9901</strain>
    </source>
</reference>
<dbReference type="CAZy" id="GT48">
    <property type="family name" value="Glycosyltransferase Family 48"/>
</dbReference>
<keyword evidence="1" id="KW-1133">Transmembrane helix</keyword>
<dbReference type="Proteomes" id="UP000001568">
    <property type="component" value="Chromosome 7"/>
</dbReference>